<dbReference type="AlphaFoldDB" id="A8NJS5"/>
<dbReference type="eggNOG" id="ENOG502SDM1">
    <property type="taxonomic scope" value="Eukaryota"/>
</dbReference>
<evidence type="ECO:0008006" key="5">
    <source>
        <dbReference type="Google" id="ProtNLM"/>
    </source>
</evidence>
<dbReference type="Proteomes" id="UP000001861">
    <property type="component" value="Unassembled WGS sequence"/>
</dbReference>
<dbReference type="InterPro" id="IPR008972">
    <property type="entry name" value="Cupredoxin"/>
</dbReference>
<accession>A8NJS5</accession>
<dbReference type="EMBL" id="AACS02000010">
    <property type="protein sequence ID" value="EAU87522.1"/>
    <property type="molecule type" value="Genomic_DNA"/>
</dbReference>
<evidence type="ECO:0000256" key="2">
    <source>
        <dbReference type="SAM" id="SignalP"/>
    </source>
</evidence>
<dbReference type="InterPro" id="IPR052953">
    <property type="entry name" value="Ser-rich/MCO-related"/>
</dbReference>
<name>A8NJS5_COPC7</name>
<sequence>MQLLTAVLLGLSTSTAVLGAEYRVGVGKDETTGRKGKGFDPSVIHPIAGDVIAFEFRSGAHSAVQSEFDNPCVYNGGFNSGVFTVADDLHVDAPGLPIVRVTVNSTEPLWFFDEAGGLCHQGAVLAVNPTSQQTDVQFKLNAAQPPKPASYTNSPSHSKTAGGEGPSQAVEDVVTEEGAAVAVRPLGVGVQGEGRLSAGFKICVGLGVAYGFYGLVL</sequence>
<reference evidence="3 4" key="1">
    <citation type="journal article" date="2010" name="Proc. Natl. Acad. Sci. U.S.A.">
        <title>Insights into evolution of multicellular fungi from the assembled chromosomes of the mushroom Coprinopsis cinerea (Coprinus cinereus).</title>
        <authorList>
            <person name="Stajich J.E."/>
            <person name="Wilke S.K."/>
            <person name="Ahren D."/>
            <person name="Au C.H."/>
            <person name="Birren B.W."/>
            <person name="Borodovsky M."/>
            <person name="Burns C."/>
            <person name="Canback B."/>
            <person name="Casselton L.A."/>
            <person name="Cheng C.K."/>
            <person name="Deng J."/>
            <person name="Dietrich F.S."/>
            <person name="Fargo D.C."/>
            <person name="Farman M.L."/>
            <person name="Gathman A.C."/>
            <person name="Goldberg J."/>
            <person name="Guigo R."/>
            <person name="Hoegger P.J."/>
            <person name="Hooker J.B."/>
            <person name="Huggins A."/>
            <person name="James T.Y."/>
            <person name="Kamada T."/>
            <person name="Kilaru S."/>
            <person name="Kodira C."/>
            <person name="Kues U."/>
            <person name="Kupfer D."/>
            <person name="Kwan H.S."/>
            <person name="Lomsadze A."/>
            <person name="Li W."/>
            <person name="Lilly W.W."/>
            <person name="Ma L.J."/>
            <person name="Mackey A.J."/>
            <person name="Manning G."/>
            <person name="Martin F."/>
            <person name="Muraguchi H."/>
            <person name="Natvig D.O."/>
            <person name="Palmerini H."/>
            <person name="Ramesh M.A."/>
            <person name="Rehmeyer C.J."/>
            <person name="Roe B.A."/>
            <person name="Shenoy N."/>
            <person name="Stanke M."/>
            <person name="Ter-Hovhannisyan V."/>
            <person name="Tunlid A."/>
            <person name="Velagapudi R."/>
            <person name="Vision T.J."/>
            <person name="Zeng Q."/>
            <person name="Zolan M.E."/>
            <person name="Pukkila P.J."/>
        </authorList>
    </citation>
    <scope>NUCLEOTIDE SEQUENCE [LARGE SCALE GENOMIC DNA]</scope>
    <source>
        <strain evidence="4">Okayama-7 / 130 / ATCC MYA-4618 / FGSC 9003</strain>
    </source>
</reference>
<evidence type="ECO:0000256" key="1">
    <source>
        <dbReference type="SAM" id="MobiDB-lite"/>
    </source>
</evidence>
<keyword evidence="2" id="KW-0732">Signal</keyword>
<dbReference type="PANTHER" id="PTHR34883">
    <property type="entry name" value="SERINE-RICH PROTEIN, PUTATIVE-RELATED-RELATED"/>
    <property type="match status" value="1"/>
</dbReference>
<feature type="compositionally biased region" description="Polar residues" evidence="1">
    <location>
        <begin position="150"/>
        <end position="159"/>
    </location>
</feature>
<organism evidence="3 4">
    <name type="scientific">Coprinopsis cinerea (strain Okayama-7 / 130 / ATCC MYA-4618 / FGSC 9003)</name>
    <name type="common">Inky cap fungus</name>
    <name type="synonym">Hormographiella aspergillata</name>
    <dbReference type="NCBI Taxonomy" id="240176"/>
    <lineage>
        <taxon>Eukaryota</taxon>
        <taxon>Fungi</taxon>
        <taxon>Dikarya</taxon>
        <taxon>Basidiomycota</taxon>
        <taxon>Agaricomycotina</taxon>
        <taxon>Agaricomycetes</taxon>
        <taxon>Agaricomycetidae</taxon>
        <taxon>Agaricales</taxon>
        <taxon>Agaricineae</taxon>
        <taxon>Psathyrellaceae</taxon>
        <taxon>Coprinopsis</taxon>
    </lineage>
</organism>
<evidence type="ECO:0000313" key="4">
    <source>
        <dbReference type="Proteomes" id="UP000001861"/>
    </source>
</evidence>
<keyword evidence="4" id="KW-1185">Reference proteome</keyword>
<feature type="region of interest" description="Disordered" evidence="1">
    <location>
        <begin position="143"/>
        <end position="170"/>
    </location>
</feature>
<dbReference type="STRING" id="240176.A8NJS5"/>
<dbReference type="Gene3D" id="2.60.40.420">
    <property type="entry name" value="Cupredoxins - blue copper proteins"/>
    <property type="match status" value="1"/>
</dbReference>
<evidence type="ECO:0000313" key="3">
    <source>
        <dbReference type="EMBL" id="EAU87522.1"/>
    </source>
</evidence>
<protein>
    <recommendedName>
        <fullName evidence="5">Phytocyanin domain-containing protein</fullName>
    </recommendedName>
</protein>
<comment type="caution">
    <text evidence="3">The sequence shown here is derived from an EMBL/GenBank/DDBJ whole genome shotgun (WGS) entry which is preliminary data.</text>
</comment>
<dbReference type="RefSeq" id="XP_001834281.1">
    <property type="nucleotide sequence ID" value="XM_001834229.2"/>
</dbReference>
<dbReference type="InParanoid" id="A8NJS5"/>
<dbReference type="OrthoDB" id="1921208at2759"/>
<dbReference type="OMA" id="QAGNNCK"/>
<dbReference type="VEuPathDB" id="FungiDB:CC1G_11194"/>
<feature type="chain" id="PRO_5002727235" description="Phytocyanin domain-containing protein" evidence="2">
    <location>
        <begin position="20"/>
        <end position="217"/>
    </location>
</feature>
<feature type="signal peptide" evidence="2">
    <location>
        <begin position="1"/>
        <end position="19"/>
    </location>
</feature>
<dbReference type="KEGG" id="cci:CC1G_11194"/>
<gene>
    <name evidence="3" type="ORF">CC1G_11194</name>
</gene>
<proteinExistence type="predicted"/>
<dbReference type="PANTHER" id="PTHR34883:SF15">
    <property type="entry name" value="EXTRACELLULAR SERINE-RICH PROTEIN"/>
    <property type="match status" value="1"/>
</dbReference>
<dbReference type="GeneID" id="6010793"/>
<dbReference type="SUPFAM" id="SSF49503">
    <property type="entry name" value="Cupredoxins"/>
    <property type="match status" value="1"/>
</dbReference>